<dbReference type="InterPro" id="IPR015590">
    <property type="entry name" value="Aldehyde_DH_dom"/>
</dbReference>
<keyword evidence="1" id="KW-0560">Oxidoreductase</keyword>
<dbReference type="Gene3D" id="3.40.605.10">
    <property type="entry name" value="Aldehyde Dehydrogenase, Chain A, domain 1"/>
    <property type="match status" value="1"/>
</dbReference>
<evidence type="ECO:0000313" key="3">
    <source>
        <dbReference type="EMBL" id="TWJ11201.1"/>
    </source>
</evidence>
<dbReference type="InterPro" id="IPR016161">
    <property type="entry name" value="Ald_DH/histidinol_DH"/>
</dbReference>
<dbReference type="EMBL" id="VLLN01000057">
    <property type="protein sequence ID" value="TWJ11201.1"/>
    <property type="molecule type" value="Genomic_DNA"/>
</dbReference>
<sequence length="446" mass="47653">MSNVSTQIDLMIARAKKAAEKFNGLGQLEVDRIVAAMTRAGVANERKLAEMAVEETGIGNVEDKVIKNHFGTQVVYDYMRGKPSVGIIDEDDSIISIAEPFGVVAAITPTTNPTSTTMFKSLIALKGRNVIVFGFHPRAQKCSEEAARIMLEAAVEAGAPADCIQWIAEPSIEATDALMKHPDVAIVIATGGGAMVKAAYSSGHPALGVGPGNVPVYIEKTACLELAIPDVIASKTFDNGTICSSDQSVIFDDKEVAQRALDLFKTHGAYLCNEEEKAKLEAVMFDKERGVPSMAIVGKRPQVIAELAGFTIPADVKMLMVPLTTTGPEDWMSHEKLSPVLGWFIVDSREKAISAAVCQLEFGGAGHSAVVFTEDEEAAKEFALRVPANRVVWNHPSVHGTIGALYNDLVPSLTLGCGAMGGNITTENVGYKNLLNIKRIAKRKAA</sequence>
<organism evidence="3 4">
    <name type="scientific">Geobacter argillaceus</name>
    <dbReference type="NCBI Taxonomy" id="345631"/>
    <lineage>
        <taxon>Bacteria</taxon>
        <taxon>Pseudomonadati</taxon>
        <taxon>Thermodesulfobacteriota</taxon>
        <taxon>Desulfuromonadia</taxon>
        <taxon>Geobacterales</taxon>
        <taxon>Geobacteraceae</taxon>
        <taxon>Geobacter</taxon>
    </lineage>
</organism>
<reference evidence="3 4" key="1">
    <citation type="submission" date="2019-07" db="EMBL/GenBank/DDBJ databases">
        <title>Genomic Encyclopedia of Archaeal and Bacterial Type Strains, Phase II (KMG-II): from individual species to whole genera.</title>
        <authorList>
            <person name="Goeker M."/>
        </authorList>
    </citation>
    <scope>NUCLEOTIDE SEQUENCE [LARGE SCALE GENOMIC DNA]</scope>
    <source>
        <strain evidence="3 4">ATCC BAA-1139</strain>
    </source>
</reference>
<proteinExistence type="predicted"/>
<dbReference type="Pfam" id="PF00171">
    <property type="entry name" value="Aldedh"/>
    <property type="match status" value="1"/>
</dbReference>
<dbReference type="GO" id="GO:0016620">
    <property type="term" value="F:oxidoreductase activity, acting on the aldehyde or oxo group of donors, NAD or NADP as acceptor"/>
    <property type="evidence" value="ECO:0007669"/>
    <property type="project" value="InterPro"/>
</dbReference>
<dbReference type="InterPro" id="IPR016163">
    <property type="entry name" value="Ald_DH_C"/>
</dbReference>
<keyword evidence="4" id="KW-1185">Reference proteome</keyword>
<dbReference type="PANTHER" id="PTHR11699">
    <property type="entry name" value="ALDEHYDE DEHYDROGENASE-RELATED"/>
    <property type="match status" value="1"/>
</dbReference>
<dbReference type="SUPFAM" id="SSF53720">
    <property type="entry name" value="ALDH-like"/>
    <property type="match status" value="1"/>
</dbReference>
<feature type="domain" description="Aldehyde dehydrogenase" evidence="2">
    <location>
        <begin position="6"/>
        <end position="398"/>
    </location>
</feature>
<accession>A0A562UZW5</accession>
<evidence type="ECO:0000256" key="1">
    <source>
        <dbReference type="ARBA" id="ARBA00023002"/>
    </source>
</evidence>
<dbReference type="InterPro" id="IPR016162">
    <property type="entry name" value="Ald_DH_N"/>
</dbReference>
<dbReference type="AlphaFoldDB" id="A0A562UZW5"/>
<dbReference type="Proteomes" id="UP000319449">
    <property type="component" value="Unassembled WGS sequence"/>
</dbReference>
<dbReference type="CDD" id="cd07122">
    <property type="entry name" value="ALDH_F20_ACDH"/>
    <property type="match status" value="1"/>
</dbReference>
<evidence type="ECO:0000259" key="2">
    <source>
        <dbReference type="Pfam" id="PF00171"/>
    </source>
</evidence>
<evidence type="ECO:0000313" key="4">
    <source>
        <dbReference type="Proteomes" id="UP000319449"/>
    </source>
</evidence>
<dbReference type="OrthoDB" id="9815791at2"/>
<comment type="caution">
    <text evidence="3">The sequence shown here is derived from an EMBL/GenBank/DDBJ whole genome shotgun (WGS) entry which is preliminary data.</text>
</comment>
<gene>
    <name evidence="3" type="ORF">JN12_04052</name>
</gene>
<name>A0A562UZW5_9BACT</name>
<dbReference type="Gene3D" id="3.40.309.10">
    <property type="entry name" value="Aldehyde Dehydrogenase, Chain A, domain 2"/>
    <property type="match status" value="1"/>
</dbReference>
<dbReference type="RefSeq" id="WP_145026323.1">
    <property type="nucleotide sequence ID" value="NZ_VLLN01000057.1"/>
</dbReference>
<protein>
    <submittedName>
        <fullName evidence="3">Alcohol dehydrogenase/acetaldehyde dehydrogenase/alcohol dehydrogenase</fullName>
    </submittedName>
</protein>